<dbReference type="AlphaFoldDB" id="N6X4I2"/>
<sequence length="192" mass="22150">MSFRALLDANVLVPITVADVFLRCAEQGFYDLLWSDRIIEEVSRTLVQLNPSIPRNNIDERIQDMIRAFPQATVSDWKVFRERCPELPDSNDEHVCAAAIAGNADVIVTFNLKDFPQDALEQAELFAQGPDEFMLDLWDLKPWYPQRIVTIIDEMSDVRGLNWRDMVHRLSKAGLPKFANLITEWHYDNNAD</sequence>
<gene>
    <name evidence="6" type="ORF">HMPREF9004_0876</name>
</gene>
<dbReference type="eggNOG" id="COG1569">
    <property type="taxonomic scope" value="Bacteria"/>
</dbReference>
<evidence type="ECO:0000259" key="5">
    <source>
        <dbReference type="Pfam" id="PF13470"/>
    </source>
</evidence>
<keyword evidence="1" id="KW-0540">Nuclease</keyword>
<keyword evidence="3" id="KW-0378">Hydrolase</keyword>
<dbReference type="GO" id="GO:0016787">
    <property type="term" value="F:hydrolase activity"/>
    <property type="evidence" value="ECO:0007669"/>
    <property type="project" value="UniProtKB-KW"/>
</dbReference>
<comment type="caution">
    <text evidence="6">The sequence shown here is derived from an EMBL/GenBank/DDBJ whole genome shotgun (WGS) entry which is preliminary data.</text>
</comment>
<name>N6X4I2_9ACTO</name>
<keyword evidence="2" id="KW-0479">Metal-binding</keyword>
<reference evidence="6 7" key="1">
    <citation type="submission" date="2013-03" db="EMBL/GenBank/DDBJ databases">
        <title>Reference genome for the Human Microbiome Project.</title>
        <authorList>
            <person name="Aqrawi P."/>
            <person name="Ayvaz T."/>
            <person name="Bess C."/>
            <person name="Blankenburg K."/>
            <person name="Coyle M."/>
            <person name="Deng J."/>
            <person name="Forbes L."/>
            <person name="Fowler G."/>
            <person name="Francisco L."/>
            <person name="Fu Q."/>
            <person name="Gibbs R."/>
            <person name="Gross S."/>
            <person name="Gubbala S."/>
            <person name="Hale W."/>
            <person name="Hemphill L."/>
            <person name="Highlander S."/>
            <person name="Hirani K."/>
            <person name="Jackson L."/>
            <person name="Jakkamsetti A."/>
            <person name="Javaid M."/>
            <person name="Jayaseelan J.C."/>
            <person name="Jiang H."/>
            <person name="Joshi V."/>
            <person name="Korchina V."/>
            <person name="Kovar C."/>
            <person name="Lara F."/>
            <person name="Lee S."/>
            <person name="Liu Y."/>
            <person name="Mata R."/>
            <person name="Mathew T."/>
            <person name="Munidasa M."/>
            <person name="Muzny D."/>
            <person name="Nazareth L."/>
            <person name="Ngo R."/>
            <person name="Nguyen L."/>
            <person name="Nguyen N."/>
            <person name="Okwuonu G."/>
            <person name="Ongeri F."/>
            <person name="Palculict T."/>
            <person name="Patil S."/>
            <person name="Petrosino J."/>
            <person name="Pham C."/>
            <person name="Pham P."/>
            <person name="Pu L.-L."/>
            <person name="Qin X."/>
            <person name="Qu J."/>
            <person name="Reid J."/>
            <person name="Ross M."/>
            <person name="Ruth R."/>
            <person name="Saada N."/>
            <person name="San Lucas F."/>
            <person name="Santibanez J."/>
            <person name="Shang Y."/>
            <person name="Simmons D."/>
            <person name="Song X.-Z."/>
            <person name="Tang L.-Y."/>
            <person name="Thornton R."/>
            <person name="Warren J."/>
            <person name="Weissenberger G."/>
            <person name="Wilczek-Boney K."/>
            <person name="Worley K."/>
            <person name="Youmans B."/>
            <person name="Zhang J."/>
            <person name="Zhang L."/>
            <person name="Zhao Z."/>
            <person name="Zhou C."/>
            <person name="Zhu D."/>
            <person name="Zhu Y."/>
        </authorList>
    </citation>
    <scope>NUCLEOTIDE SEQUENCE [LARGE SCALE GENOMIC DNA]</scope>
    <source>
        <strain evidence="6 7">F0333</strain>
    </source>
</reference>
<dbReference type="InterPro" id="IPR029060">
    <property type="entry name" value="PIN-like_dom_sf"/>
</dbReference>
<evidence type="ECO:0000256" key="4">
    <source>
        <dbReference type="ARBA" id="ARBA00022842"/>
    </source>
</evidence>
<dbReference type="Pfam" id="PF13470">
    <property type="entry name" value="PIN_3"/>
    <property type="match status" value="1"/>
</dbReference>
<evidence type="ECO:0000256" key="3">
    <source>
        <dbReference type="ARBA" id="ARBA00022801"/>
    </source>
</evidence>
<evidence type="ECO:0000256" key="2">
    <source>
        <dbReference type="ARBA" id="ARBA00022723"/>
    </source>
</evidence>
<dbReference type="PATRIC" id="fig|888050.3.peg.832"/>
<protein>
    <submittedName>
        <fullName evidence="6">PIN family toxin-antitoxin system</fullName>
    </submittedName>
</protein>
<dbReference type="RefSeq" id="WP_005962667.1">
    <property type="nucleotide sequence ID" value="NZ_CP040505.1"/>
</dbReference>
<organism evidence="6 7">
    <name type="scientific">Schaalia cardiffensis F0333</name>
    <dbReference type="NCBI Taxonomy" id="888050"/>
    <lineage>
        <taxon>Bacteria</taxon>
        <taxon>Bacillati</taxon>
        <taxon>Actinomycetota</taxon>
        <taxon>Actinomycetes</taxon>
        <taxon>Actinomycetales</taxon>
        <taxon>Actinomycetaceae</taxon>
        <taxon>Schaalia</taxon>
    </lineage>
</organism>
<dbReference type="Proteomes" id="UP000013015">
    <property type="component" value="Unassembled WGS sequence"/>
</dbReference>
<dbReference type="GO" id="GO:0004518">
    <property type="term" value="F:nuclease activity"/>
    <property type="evidence" value="ECO:0007669"/>
    <property type="project" value="UniProtKB-KW"/>
</dbReference>
<proteinExistence type="predicted"/>
<keyword evidence="4" id="KW-0460">Magnesium</keyword>
<evidence type="ECO:0000313" key="6">
    <source>
        <dbReference type="EMBL" id="ENO18307.1"/>
    </source>
</evidence>
<feature type="domain" description="PIN" evidence="5">
    <location>
        <begin position="4"/>
        <end position="112"/>
    </location>
</feature>
<dbReference type="EMBL" id="AQHZ01000015">
    <property type="protein sequence ID" value="ENO18307.1"/>
    <property type="molecule type" value="Genomic_DNA"/>
</dbReference>
<evidence type="ECO:0000313" key="7">
    <source>
        <dbReference type="Proteomes" id="UP000013015"/>
    </source>
</evidence>
<accession>N6X4I2</accession>
<dbReference type="STRING" id="888050.HMPREF9004_0876"/>
<evidence type="ECO:0000256" key="1">
    <source>
        <dbReference type="ARBA" id="ARBA00022722"/>
    </source>
</evidence>
<keyword evidence="7" id="KW-1185">Reference proteome</keyword>
<dbReference type="SUPFAM" id="SSF88723">
    <property type="entry name" value="PIN domain-like"/>
    <property type="match status" value="1"/>
</dbReference>
<dbReference type="InterPro" id="IPR002716">
    <property type="entry name" value="PIN_dom"/>
</dbReference>
<dbReference type="GO" id="GO:0046872">
    <property type="term" value="F:metal ion binding"/>
    <property type="evidence" value="ECO:0007669"/>
    <property type="project" value="UniProtKB-KW"/>
</dbReference>
<dbReference type="HOGENOM" id="CLU_096418_0_1_11"/>